<evidence type="ECO:0000256" key="1">
    <source>
        <dbReference type="SAM" id="MobiDB-lite"/>
    </source>
</evidence>
<dbReference type="AlphaFoldDB" id="A0A165D6J4"/>
<dbReference type="EMBL" id="KV427638">
    <property type="protein sequence ID" value="KZT04246.1"/>
    <property type="molecule type" value="Genomic_DNA"/>
</dbReference>
<evidence type="ECO:0000313" key="3">
    <source>
        <dbReference type="Proteomes" id="UP000076871"/>
    </source>
</evidence>
<organism evidence="2 3">
    <name type="scientific">Laetiporus sulphureus 93-53</name>
    <dbReference type="NCBI Taxonomy" id="1314785"/>
    <lineage>
        <taxon>Eukaryota</taxon>
        <taxon>Fungi</taxon>
        <taxon>Dikarya</taxon>
        <taxon>Basidiomycota</taxon>
        <taxon>Agaricomycotina</taxon>
        <taxon>Agaricomycetes</taxon>
        <taxon>Polyporales</taxon>
        <taxon>Laetiporus</taxon>
    </lineage>
</organism>
<dbReference type="Proteomes" id="UP000076871">
    <property type="component" value="Unassembled WGS sequence"/>
</dbReference>
<reference evidence="2 3" key="1">
    <citation type="journal article" date="2016" name="Mol. Biol. Evol.">
        <title>Comparative Genomics of Early-Diverging Mushroom-Forming Fungi Provides Insights into the Origins of Lignocellulose Decay Capabilities.</title>
        <authorList>
            <person name="Nagy L.G."/>
            <person name="Riley R."/>
            <person name="Tritt A."/>
            <person name="Adam C."/>
            <person name="Daum C."/>
            <person name="Floudas D."/>
            <person name="Sun H."/>
            <person name="Yadav J.S."/>
            <person name="Pangilinan J."/>
            <person name="Larsson K.H."/>
            <person name="Matsuura K."/>
            <person name="Barry K."/>
            <person name="Labutti K."/>
            <person name="Kuo R."/>
            <person name="Ohm R.A."/>
            <person name="Bhattacharya S.S."/>
            <person name="Shirouzu T."/>
            <person name="Yoshinaga Y."/>
            <person name="Martin F.M."/>
            <person name="Grigoriev I.V."/>
            <person name="Hibbett D.S."/>
        </authorList>
    </citation>
    <scope>NUCLEOTIDE SEQUENCE [LARGE SCALE GENOMIC DNA]</scope>
    <source>
        <strain evidence="2 3">93-53</strain>
    </source>
</reference>
<gene>
    <name evidence="2" type="ORF">LAESUDRAFT_761364</name>
</gene>
<proteinExistence type="predicted"/>
<evidence type="ECO:0000313" key="2">
    <source>
        <dbReference type="EMBL" id="KZT04246.1"/>
    </source>
</evidence>
<feature type="region of interest" description="Disordered" evidence="1">
    <location>
        <begin position="35"/>
        <end position="60"/>
    </location>
</feature>
<sequence length="492" mass="54342">MSAVPSTWHNTVASQQVILNAASNPWVNVTQEMYRESLDAASSEPRQAQSSEEPSSDDELEVHEIILSSQGEIVSEPTEDVQAHSHTYYDYFHQESMQGILSVSAVEALESHVERNGPSSAHESELPRVGSQYGLFSVQDSIAIDNDPRFVSLEAQHPEGGTITQQVFQLDPPGLNSSGPSVDESDLTRLLQAMSLAVANGIKEGVQRALDAVVEQKSHCRSSGSADARRNVTGGSAEMEFDEDEYFGDVEHRERPAARTKCRRGPRSNNAFNARFRQYLRIKGILPADGRLPASAMPSVVEAFIDGIGDGPDITLPLMDWSSELSSLWNKELILLLSREFLQRIKSGSEFPLLFDPETMTETTLLRSCTAKLRRMQAQVRHAGSRDWEERKANDAAALRRNTRRQGIFVRRAQIVNANKGSSPALWNAVENILEKLEVAGMSSDHTDEEASKRHKVVRRAQLPWRHDDVDALLSAVDGYQTASGALGLKGN</sequence>
<dbReference type="InParanoid" id="A0A165D6J4"/>
<name>A0A165D6J4_9APHY</name>
<dbReference type="RefSeq" id="XP_040761986.1">
    <property type="nucleotide sequence ID" value="XM_040912902.1"/>
</dbReference>
<dbReference type="STRING" id="1314785.A0A165D6J4"/>
<accession>A0A165D6J4</accession>
<protein>
    <submittedName>
        <fullName evidence="2">Uncharacterized protein</fullName>
    </submittedName>
</protein>
<dbReference type="OrthoDB" id="2804106at2759"/>
<keyword evidence="3" id="KW-1185">Reference proteome</keyword>
<dbReference type="GeneID" id="63829930"/>